<organism evidence="2 3">
    <name type="scientific">Cyclotella cryptica</name>
    <dbReference type="NCBI Taxonomy" id="29204"/>
    <lineage>
        <taxon>Eukaryota</taxon>
        <taxon>Sar</taxon>
        <taxon>Stramenopiles</taxon>
        <taxon>Ochrophyta</taxon>
        <taxon>Bacillariophyta</taxon>
        <taxon>Coscinodiscophyceae</taxon>
        <taxon>Thalassiosirophycidae</taxon>
        <taxon>Stephanodiscales</taxon>
        <taxon>Stephanodiscaceae</taxon>
        <taxon>Cyclotella</taxon>
    </lineage>
</organism>
<proteinExistence type="predicted"/>
<evidence type="ECO:0000313" key="3">
    <source>
        <dbReference type="Proteomes" id="UP001516023"/>
    </source>
</evidence>
<accession>A0ABD3PVV0</accession>
<dbReference type="AlphaFoldDB" id="A0ABD3PVV0"/>
<feature type="region of interest" description="Disordered" evidence="1">
    <location>
        <begin position="1"/>
        <end position="26"/>
    </location>
</feature>
<dbReference type="Pfam" id="PF18484">
    <property type="entry name" value="CDCA"/>
    <property type="match status" value="1"/>
</dbReference>
<name>A0ABD3PVV0_9STRA</name>
<dbReference type="SUPFAM" id="SSF159779">
    <property type="entry name" value="CdCA1 repeat-like"/>
    <property type="match status" value="1"/>
</dbReference>
<feature type="compositionally biased region" description="Polar residues" evidence="1">
    <location>
        <begin position="1"/>
        <end position="10"/>
    </location>
</feature>
<keyword evidence="3" id="KW-1185">Reference proteome</keyword>
<feature type="non-terminal residue" evidence="2">
    <location>
        <position position="1"/>
    </location>
</feature>
<sequence>KYSNQVGIKQSHSKYDQLRSTHRNRAHSNNIKSVTSLVTPEKILSFFQNRGWQADIVTEFSMSYDMIKVDRRGILKCMDGRESDNFKFGGPKLPGGIYAIAQNREVITLKGLREIAEEVIHMGYIPSVHGDHSDDMLGCGFFRLWMMGKLGKLGSPRPQFNADQGAKAVKAAGGIIEMQYGSHSEKTLYINLLKRDQRFVVDAWVATKFRLNVTKLLADTIAAVEILGGPKKAIIIIPSMTLDDYVWPSYF</sequence>
<gene>
    <name evidence="2" type="ORF">HJC23_002736</name>
</gene>
<comment type="caution">
    <text evidence="2">The sequence shown here is derived from an EMBL/GenBank/DDBJ whole genome shotgun (WGS) entry which is preliminary data.</text>
</comment>
<evidence type="ECO:0000313" key="2">
    <source>
        <dbReference type="EMBL" id="KAL3790350.1"/>
    </source>
</evidence>
<dbReference type="Proteomes" id="UP001516023">
    <property type="component" value="Unassembled WGS sequence"/>
</dbReference>
<evidence type="ECO:0000256" key="1">
    <source>
        <dbReference type="SAM" id="MobiDB-lite"/>
    </source>
</evidence>
<dbReference type="InterPro" id="IPR040931">
    <property type="entry name" value="CDCA"/>
</dbReference>
<dbReference type="EMBL" id="JABMIG020000129">
    <property type="protein sequence ID" value="KAL3790350.1"/>
    <property type="molecule type" value="Genomic_DNA"/>
</dbReference>
<reference evidence="2 3" key="1">
    <citation type="journal article" date="2020" name="G3 (Bethesda)">
        <title>Improved Reference Genome for Cyclotella cryptica CCMP332, a Model for Cell Wall Morphogenesis, Salinity Adaptation, and Lipid Production in Diatoms (Bacillariophyta).</title>
        <authorList>
            <person name="Roberts W.R."/>
            <person name="Downey K.M."/>
            <person name="Ruck E.C."/>
            <person name="Traller J.C."/>
            <person name="Alverson A.J."/>
        </authorList>
    </citation>
    <scope>NUCLEOTIDE SEQUENCE [LARGE SCALE GENOMIC DNA]</scope>
    <source>
        <strain evidence="2 3">CCMP332</strain>
    </source>
</reference>
<protein>
    <submittedName>
        <fullName evidence="2">Uncharacterized protein</fullName>
    </submittedName>
</protein>